<evidence type="ECO:0000313" key="7">
    <source>
        <dbReference type="EMBL" id="KAL0398095.1"/>
    </source>
</evidence>
<dbReference type="PIRSF" id="PIRSF001235">
    <property type="entry name" value="Amidase_carbamoylase"/>
    <property type="match status" value="1"/>
</dbReference>
<dbReference type="Gene3D" id="3.40.630.10">
    <property type="entry name" value="Zn peptidases"/>
    <property type="match status" value="2"/>
</dbReference>
<evidence type="ECO:0000256" key="2">
    <source>
        <dbReference type="ARBA" id="ARBA00011738"/>
    </source>
</evidence>
<protein>
    <submittedName>
        <fullName evidence="7">Allantoate deiminase 2</fullName>
    </submittedName>
</protein>
<dbReference type="PANTHER" id="PTHR32494">
    <property type="entry name" value="ALLANTOATE DEIMINASE-RELATED"/>
    <property type="match status" value="1"/>
</dbReference>
<dbReference type="InterPro" id="IPR002933">
    <property type="entry name" value="Peptidase_M20"/>
</dbReference>
<reference evidence="7" key="1">
    <citation type="submission" date="2020-06" db="EMBL/GenBank/DDBJ databases">
        <authorList>
            <person name="Li T."/>
            <person name="Hu X."/>
            <person name="Zhang T."/>
            <person name="Song X."/>
            <person name="Zhang H."/>
            <person name="Dai N."/>
            <person name="Sheng W."/>
            <person name="Hou X."/>
            <person name="Wei L."/>
        </authorList>
    </citation>
    <scope>NUCLEOTIDE SEQUENCE</scope>
    <source>
        <strain evidence="7">G02</strain>
        <tissue evidence="7">Leaf</tissue>
    </source>
</reference>
<dbReference type="CDD" id="cd03884">
    <property type="entry name" value="M20_bAS"/>
    <property type="match status" value="1"/>
</dbReference>
<comment type="caution">
    <text evidence="7">The sequence shown here is derived from an EMBL/GenBank/DDBJ whole genome shotgun (WGS) entry which is preliminary data.</text>
</comment>
<dbReference type="EMBL" id="JACGWJ010000009">
    <property type="protein sequence ID" value="KAL0398095.1"/>
    <property type="molecule type" value="Genomic_DNA"/>
</dbReference>
<gene>
    <name evidence="7" type="ORF">Sradi_2152800</name>
</gene>
<comment type="subunit">
    <text evidence="2">Homodimer.</text>
</comment>
<reference evidence="7" key="2">
    <citation type="journal article" date="2024" name="Plant">
        <title>Genomic evolution and insights into agronomic trait innovations of Sesamum species.</title>
        <authorList>
            <person name="Miao H."/>
            <person name="Wang L."/>
            <person name="Qu L."/>
            <person name="Liu H."/>
            <person name="Sun Y."/>
            <person name="Le M."/>
            <person name="Wang Q."/>
            <person name="Wei S."/>
            <person name="Zheng Y."/>
            <person name="Lin W."/>
            <person name="Duan Y."/>
            <person name="Cao H."/>
            <person name="Xiong S."/>
            <person name="Wang X."/>
            <person name="Wei L."/>
            <person name="Li C."/>
            <person name="Ma Q."/>
            <person name="Ju M."/>
            <person name="Zhao R."/>
            <person name="Li G."/>
            <person name="Mu C."/>
            <person name="Tian Q."/>
            <person name="Mei H."/>
            <person name="Zhang T."/>
            <person name="Gao T."/>
            <person name="Zhang H."/>
        </authorList>
    </citation>
    <scope>NUCLEOTIDE SEQUENCE</scope>
    <source>
        <strain evidence="7">G02</strain>
    </source>
</reference>
<keyword evidence="3" id="KW-0659">Purine metabolism</keyword>
<evidence type="ECO:0000256" key="4">
    <source>
        <dbReference type="ARBA" id="ARBA00022723"/>
    </source>
</evidence>
<dbReference type="AlphaFoldDB" id="A0AAW2T0B7"/>
<dbReference type="InterPro" id="IPR001261">
    <property type="entry name" value="ArgE/DapE_CS"/>
</dbReference>
<keyword evidence="6" id="KW-0464">Manganese</keyword>
<dbReference type="PROSITE" id="PS00758">
    <property type="entry name" value="ARGE_DAPE_CPG2_1"/>
    <property type="match status" value="1"/>
</dbReference>
<evidence type="ECO:0000256" key="3">
    <source>
        <dbReference type="ARBA" id="ARBA00022631"/>
    </source>
</evidence>
<keyword evidence="5" id="KW-0378">Hydrolase</keyword>
<organism evidence="7">
    <name type="scientific">Sesamum radiatum</name>
    <name type="common">Black benniseed</name>
    <dbReference type="NCBI Taxonomy" id="300843"/>
    <lineage>
        <taxon>Eukaryota</taxon>
        <taxon>Viridiplantae</taxon>
        <taxon>Streptophyta</taxon>
        <taxon>Embryophyta</taxon>
        <taxon>Tracheophyta</taxon>
        <taxon>Spermatophyta</taxon>
        <taxon>Magnoliopsida</taxon>
        <taxon>eudicotyledons</taxon>
        <taxon>Gunneridae</taxon>
        <taxon>Pentapetalae</taxon>
        <taxon>asterids</taxon>
        <taxon>lamiids</taxon>
        <taxon>Lamiales</taxon>
        <taxon>Pedaliaceae</taxon>
        <taxon>Sesamum</taxon>
    </lineage>
</organism>
<proteinExistence type="predicted"/>
<evidence type="ECO:0000256" key="5">
    <source>
        <dbReference type="ARBA" id="ARBA00022801"/>
    </source>
</evidence>
<dbReference type="GO" id="GO:0006144">
    <property type="term" value="P:purine nucleobase metabolic process"/>
    <property type="evidence" value="ECO:0007669"/>
    <property type="project" value="UniProtKB-KW"/>
</dbReference>
<evidence type="ECO:0000256" key="1">
    <source>
        <dbReference type="ARBA" id="ARBA00001936"/>
    </source>
</evidence>
<dbReference type="SUPFAM" id="SSF53187">
    <property type="entry name" value="Zn-dependent exopeptidases"/>
    <property type="match status" value="1"/>
</dbReference>
<dbReference type="InterPro" id="IPR010158">
    <property type="entry name" value="Amidase_Cbmase"/>
</dbReference>
<keyword evidence="4" id="KW-0479">Metal-binding</keyword>
<name>A0AAW2T0B7_SESRA</name>
<accession>A0AAW2T0B7</accession>
<dbReference type="Pfam" id="PF01546">
    <property type="entry name" value="Peptidase_M20"/>
    <property type="match status" value="1"/>
</dbReference>
<comment type="cofactor">
    <cofactor evidence="1">
        <name>Mn(2+)</name>
        <dbReference type="ChEBI" id="CHEBI:29035"/>
    </cofactor>
</comment>
<sequence>MATLLQCTPFYRSISLSLIPILNLSLLLSSSCLLSLPSTIGFSEGTKLLHSEILKDEAVARLNELGKVSDAQEFLARTFQSPASVRAGNLIRLWMEDAGLQTWVDQMGNVHGRYEGLNPSEKALLIGSHLDTVIDAGMFDGALGIITALSALKVLNISGMLGKLRRPVEVIAFSDEEGVRFQSTFLGSAAIAGVLPVSTLHVHDKSGVTVQRALRESSIDITEENLLQLKYDPESVWGYVEVHIEQGPVLETVGLPLGLVKGIAGQTRLRVTVKGSQGHAGTVPMTMRQDPMAAAAELIVLLESLCKQPEDYLSYDGQCTASTVQSLAGSLVCTVGEISTWPSASNVIPGQHDANAVVCDPGLISQLKSATYAALKRISGEDLDDVPMLMSGAGHDAMAMSHLTKVAMLFVRCRGGVSHSPAEHVSDNDVWAAGMAVLAFLETLT</sequence>
<evidence type="ECO:0000256" key="6">
    <source>
        <dbReference type="ARBA" id="ARBA00023211"/>
    </source>
</evidence>
<dbReference type="PANTHER" id="PTHR32494:SF19">
    <property type="entry name" value="ALLANTOATE DEIMINASE-RELATED"/>
    <property type="match status" value="1"/>
</dbReference>
<dbReference type="SUPFAM" id="SSF55031">
    <property type="entry name" value="Bacterial exopeptidase dimerisation domain"/>
    <property type="match status" value="1"/>
</dbReference>
<dbReference type="InterPro" id="IPR036264">
    <property type="entry name" value="Bact_exopeptidase_dim_dom"/>
</dbReference>
<dbReference type="GO" id="GO:0046872">
    <property type="term" value="F:metal ion binding"/>
    <property type="evidence" value="ECO:0007669"/>
    <property type="project" value="UniProtKB-KW"/>
</dbReference>
<dbReference type="NCBIfam" id="TIGR01879">
    <property type="entry name" value="hydantase"/>
    <property type="match status" value="1"/>
</dbReference>
<dbReference type="GO" id="GO:0016813">
    <property type="term" value="F:hydrolase activity, acting on carbon-nitrogen (but not peptide) bonds, in linear amidines"/>
    <property type="evidence" value="ECO:0007669"/>
    <property type="project" value="InterPro"/>
</dbReference>